<keyword evidence="3" id="KW-0804">Transcription</keyword>
<evidence type="ECO:0000256" key="1">
    <source>
        <dbReference type="ARBA" id="ARBA00023015"/>
    </source>
</evidence>
<dbReference type="KEGG" id="nps:KRR39_19775"/>
<evidence type="ECO:0000256" key="4">
    <source>
        <dbReference type="PROSITE-ProRule" id="PRU00335"/>
    </source>
</evidence>
<dbReference type="InterPro" id="IPR050109">
    <property type="entry name" value="HTH-type_TetR-like_transc_reg"/>
</dbReference>
<dbReference type="PANTHER" id="PTHR30055">
    <property type="entry name" value="HTH-TYPE TRANSCRIPTIONAL REGULATOR RUTR"/>
    <property type="match status" value="1"/>
</dbReference>
<sequence>MAEPSPAARPVPERVLDATARITVEDGWAAVTMAKVAAIAGVSRQTVYNEYGAKPALGQAMVLRELERFLAVVAHELDTHDDLVEAIRAAAEQTLMLAQANPLLNRMLASAHGVSAGAPGADTALLPFLTTDAAPVIAAARDVILARLTRFPDLGLSPAEVDASVDAIVRLVLSHVMQPGGGPARTADDLAWIVARVLGTRPGTEARS</sequence>
<keyword evidence="7" id="KW-1185">Reference proteome</keyword>
<dbReference type="InterPro" id="IPR040611">
    <property type="entry name" value="AlkX_C"/>
</dbReference>
<dbReference type="PROSITE" id="PS50977">
    <property type="entry name" value="HTH_TETR_2"/>
    <property type="match status" value="1"/>
</dbReference>
<dbReference type="Pfam" id="PF00440">
    <property type="entry name" value="TetR_N"/>
    <property type="match status" value="1"/>
</dbReference>
<dbReference type="EMBL" id="CP077062">
    <property type="protein sequence ID" value="QWZ07632.1"/>
    <property type="molecule type" value="Genomic_DNA"/>
</dbReference>
<protein>
    <submittedName>
        <fullName evidence="6">TetR family transcriptional regulator</fullName>
    </submittedName>
</protein>
<dbReference type="RefSeq" id="WP_216939143.1">
    <property type="nucleotide sequence ID" value="NZ_CP077062.1"/>
</dbReference>
<proteinExistence type="predicted"/>
<dbReference type="InterPro" id="IPR001647">
    <property type="entry name" value="HTH_TetR"/>
</dbReference>
<keyword evidence="2 4" id="KW-0238">DNA-binding</keyword>
<evidence type="ECO:0000256" key="2">
    <source>
        <dbReference type="ARBA" id="ARBA00023125"/>
    </source>
</evidence>
<gene>
    <name evidence="6" type="ORF">KRR39_19775</name>
</gene>
<name>A0A975SXI5_9ACTN</name>
<dbReference type="Pfam" id="PF18556">
    <property type="entry name" value="TetR_C_35"/>
    <property type="match status" value="1"/>
</dbReference>
<dbReference type="GO" id="GO:0000976">
    <property type="term" value="F:transcription cis-regulatory region binding"/>
    <property type="evidence" value="ECO:0007669"/>
    <property type="project" value="TreeGrafter"/>
</dbReference>
<dbReference type="GO" id="GO:0003700">
    <property type="term" value="F:DNA-binding transcription factor activity"/>
    <property type="evidence" value="ECO:0007669"/>
    <property type="project" value="TreeGrafter"/>
</dbReference>
<evidence type="ECO:0000313" key="7">
    <source>
        <dbReference type="Proteomes" id="UP000683575"/>
    </source>
</evidence>
<dbReference type="PANTHER" id="PTHR30055:SF234">
    <property type="entry name" value="HTH-TYPE TRANSCRIPTIONAL REGULATOR BETI"/>
    <property type="match status" value="1"/>
</dbReference>
<reference evidence="6" key="1">
    <citation type="submission" date="2021-06" db="EMBL/GenBank/DDBJ databases">
        <title>Complete genome sequence of Nocardioides sp. G188.</title>
        <authorList>
            <person name="Im W.-T."/>
        </authorList>
    </citation>
    <scope>NUCLEOTIDE SEQUENCE</scope>
    <source>
        <strain evidence="6">G188</strain>
    </source>
</reference>
<feature type="DNA-binding region" description="H-T-H motif" evidence="4">
    <location>
        <begin position="32"/>
        <end position="51"/>
    </location>
</feature>
<accession>A0A975SXI5</accession>
<organism evidence="6 7">
    <name type="scientific">Nocardioides panacis</name>
    <dbReference type="NCBI Taxonomy" id="2849501"/>
    <lineage>
        <taxon>Bacteria</taxon>
        <taxon>Bacillati</taxon>
        <taxon>Actinomycetota</taxon>
        <taxon>Actinomycetes</taxon>
        <taxon>Propionibacteriales</taxon>
        <taxon>Nocardioidaceae</taxon>
        <taxon>Nocardioides</taxon>
    </lineage>
</organism>
<evidence type="ECO:0000256" key="3">
    <source>
        <dbReference type="ARBA" id="ARBA00023163"/>
    </source>
</evidence>
<evidence type="ECO:0000259" key="5">
    <source>
        <dbReference type="PROSITE" id="PS50977"/>
    </source>
</evidence>
<dbReference type="Proteomes" id="UP000683575">
    <property type="component" value="Chromosome"/>
</dbReference>
<feature type="domain" description="HTH tetR-type" evidence="5">
    <location>
        <begin position="9"/>
        <end position="69"/>
    </location>
</feature>
<keyword evidence="1" id="KW-0805">Transcription regulation</keyword>
<evidence type="ECO:0000313" key="6">
    <source>
        <dbReference type="EMBL" id="QWZ07632.1"/>
    </source>
</evidence>
<dbReference type="AlphaFoldDB" id="A0A975SXI5"/>